<proteinExistence type="inferred from homology"/>
<keyword evidence="6" id="KW-1185">Reference proteome</keyword>
<dbReference type="SUPFAM" id="SSF54695">
    <property type="entry name" value="POZ domain"/>
    <property type="match status" value="1"/>
</dbReference>
<evidence type="ECO:0000256" key="2">
    <source>
        <dbReference type="ARBA" id="ARBA00010846"/>
    </source>
</evidence>
<dbReference type="PANTHER" id="PTHR26379">
    <property type="entry name" value="BTB/POZ AND MATH DOMAIN-CONTAINING PROTEIN 1"/>
    <property type="match status" value="1"/>
</dbReference>
<dbReference type="InterPro" id="IPR011333">
    <property type="entry name" value="SKP1/BTB/POZ_sf"/>
</dbReference>
<dbReference type="GO" id="GO:0016567">
    <property type="term" value="P:protein ubiquitination"/>
    <property type="evidence" value="ECO:0007669"/>
    <property type="project" value="InterPro"/>
</dbReference>
<dbReference type="InterPro" id="IPR045005">
    <property type="entry name" value="BPM1-6"/>
</dbReference>
<dbReference type="EMBL" id="LT934113">
    <property type="protein sequence ID" value="VAH37742.1"/>
    <property type="molecule type" value="Genomic_DNA"/>
</dbReference>
<evidence type="ECO:0000256" key="1">
    <source>
        <dbReference type="ARBA" id="ARBA00004906"/>
    </source>
</evidence>
<evidence type="ECO:0000313" key="5">
    <source>
        <dbReference type="EMBL" id="VAH37742.1"/>
    </source>
</evidence>
<organism evidence="5 6">
    <name type="scientific">Triticum turgidum subsp. durum</name>
    <name type="common">Durum wheat</name>
    <name type="synonym">Triticum durum</name>
    <dbReference type="NCBI Taxonomy" id="4567"/>
    <lineage>
        <taxon>Eukaryota</taxon>
        <taxon>Viridiplantae</taxon>
        <taxon>Streptophyta</taxon>
        <taxon>Embryophyta</taxon>
        <taxon>Tracheophyta</taxon>
        <taxon>Spermatophyta</taxon>
        <taxon>Magnoliopsida</taxon>
        <taxon>Liliopsida</taxon>
        <taxon>Poales</taxon>
        <taxon>Poaceae</taxon>
        <taxon>BOP clade</taxon>
        <taxon>Pooideae</taxon>
        <taxon>Triticodae</taxon>
        <taxon>Triticeae</taxon>
        <taxon>Triticinae</taxon>
        <taxon>Triticum</taxon>
    </lineage>
</organism>
<name>A0A9R1P6F5_TRITD</name>
<comment type="similarity">
    <text evidence="2">Belongs to the Tdpoz family.</text>
</comment>
<evidence type="ECO:0000259" key="4">
    <source>
        <dbReference type="Pfam" id="PF24570"/>
    </source>
</evidence>
<feature type="domain" description="BPM/SPOP BACK" evidence="4">
    <location>
        <begin position="74"/>
        <end position="110"/>
    </location>
</feature>
<dbReference type="InterPro" id="IPR056423">
    <property type="entry name" value="BACK_BPM_SPOP"/>
</dbReference>
<dbReference type="OMA" id="KEACVEY"/>
<dbReference type="Gramene" id="TRITD2Av1G273550.1">
    <property type="protein sequence ID" value="TRITD2Av1G273550.1"/>
    <property type="gene ID" value="TRITD2Av1G273550"/>
</dbReference>
<dbReference type="InterPro" id="IPR000210">
    <property type="entry name" value="BTB/POZ_dom"/>
</dbReference>
<evidence type="ECO:0000259" key="3">
    <source>
        <dbReference type="Pfam" id="PF00651"/>
    </source>
</evidence>
<protein>
    <recommendedName>
        <fullName evidence="7">BTB domain-containing protein</fullName>
    </recommendedName>
</protein>
<dbReference type="Proteomes" id="UP000324705">
    <property type="component" value="Chromosome 2A"/>
</dbReference>
<dbReference type="AlphaFoldDB" id="A0A9R1P6F5"/>
<feature type="domain" description="BTB" evidence="3">
    <location>
        <begin position="5"/>
        <end position="68"/>
    </location>
</feature>
<comment type="pathway">
    <text evidence="1">Protein modification; protein ubiquitination.</text>
</comment>
<dbReference type="PANTHER" id="PTHR26379:SF439">
    <property type="entry name" value="BTB DOMAIN-CONTAINING PROTEIN"/>
    <property type="match status" value="1"/>
</dbReference>
<evidence type="ECO:0000313" key="6">
    <source>
        <dbReference type="Proteomes" id="UP000324705"/>
    </source>
</evidence>
<dbReference type="Pfam" id="PF00651">
    <property type="entry name" value="BTB"/>
    <property type="match status" value="1"/>
</dbReference>
<dbReference type="Pfam" id="PF24570">
    <property type="entry name" value="BACK_BPM_SPOP"/>
    <property type="match status" value="1"/>
</dbReference>
<dbReference type="Gene3D" id="3.30.710.10">
    <property type="entry name" value="Potassium Channel Kv1.1, Chain A"/>
    <property type="match status" value="1"/>
</dbReference>
<evidence type="ECO:0008006" key="7">
    <source>
        <dbReference type="Google" id="ProtNLM"/>
    </source>
</evidence>
<sequence>MMENDAKCIQIDDMEAKVFKMMLHFIYTDTLPNIDEGEITEMAQHLFVAADRYNLERLKLICANMLCNYMDVGTAATTLALAEQHDCDKLKEVCYRFLKSFQNLKAVTLTVALSISRSFAPIF</sequence>
<dbReference type="Gene3D" id="6.10.250.3030">
    <property type="match status" value="1"/>
</dbReference>
<accession>A0A9R1P6F5</accession>
<gene>
    <name evidence="5" type="ORF">TRITD_2Av1G273550</name>
</gene>
<reference evidence="5 6" key="1">
    <citation type="submission" date="2017-09" db="EMBL/GenBank/DDBJ databases">
        <authorList>
            <consortium name="International Durum Wheat Genome Sequencing Consortium (IDWGSC)"/>
            <person name="Milanesi L."/>
        </authorList>
    </citation>
    <scope>NUCLEOTIDE SEQUENCE [LARGE SCALE GENOMIC DNA]</scope>
    <source>
        <strain evidence="6">cv. Svevo</strain>
    </source>
</reference>